<dbReference type="CDD" id="cd01949">
    <property type="entry name" value="GGDEF"/>
    <property type="match status" value="1"/>
</dbReference>
<evidence type="ECO:0000313" key="7">
    <source>
        <dbReference type="EMBL" id="ADH84808.1"/>
    </source>
</evidence>
<evidence type="ECO:0000259" key="5">
    <source>
        <dbReference type="PROSITE" id="PS50110"/>
    </source>
</evidence>
<dbReference type="FunCoup" id="D6Z5S6">
    <property type="interactions" value="88"/>
</dbReference>
<dbReference type="InterPro" id="IPR043128">
    <property type="entry name" value="Rev_trsase/Diguanyl_cyclase"/>
</dbReference>
<dbReference type="InterPro" id="IPR011006">
    <property type="entry name" value="CheY-like_superfamily"/>
</dbReference>
<dbReference type="Gene3D" id="3.40.50.2300">
    <property type="match status" value="1"/>
</dbReference>
<keyword evidence="3" id="KW-0597">Phosphoprotein</keyword>
<dbReference type="InParanoid" id="D6Z5S6"/>
<gene>
    <name evidence="7" type="ordered locus">DaAHT2_0095</name>
</gene>
<dbReference type="Gene3D" id="3.30.70.270">
    <property type="match status" value="1"/>
</dbReference>
<evidence type="ECO:0000256" key="2">
    <source>
        <dbReference type="ARBA" id="ARBA00034247"/>
    </source>
</evidence>
<dbReference type="InterPro" id="IPR001789">
    <property type="entry name" value="Sig_transdc_resp-reg_receiver"/>
</dbReference>
<dbReference type="InterPro" id="IPR029787">
    <property type="entry name" value="Nucleotide_cyclase"/>
</dbReference>
<sequence length="337" mass="37751">MGTNSILIVDDALESRLILRRMLGANGYDKIHEADGAAATFTFFGLDAEGVGVPRDNLDLDLILLDIVMPDIDGIELCRRLKSHEQLRDIPVIMVTADNTDDSLRTVFDLGVADYIQKPVKQVELCARVKAALRLKREMDRRRDLTNALEEANRRLQRMALVDGLTGIANRRNFDDFLDREWRRCQRDGQPIAICLFDIDYFKLYNDSFGHLQGDEVLKQVATALQQVASRPGDLVARFGGEEFVFVLSGSDQEGAQLVVQRAIEKIRELAVLHPQSPVNEHLTVSCGISAVRPHPGLYPNLLLDCADKALYEAKQIRNNQVVTLLPPGPEDQAPRK</sequence>
<dbReference type="InterPro" id="IPR050469">
    <property type="entry name" value="Diguanylate_Cyclase"/>
</dbReference>
<protein>
    <recommendedName>
        <fullName evidence="1">diguanylate cyclase</fullName>
        <ecNumber evidence="1">2.7.7.65</ecNumber>
    </recommendedName>
</protein>
<dbReference type="Proteomes" id="UP000001508">
    <property type="component" value="Chromosome"/>
</dbReference>
<organism evidence="7 8">
    <name type="scientific">Desulfurivibrio alkaliphilus (strain DSM 19089 / UNIQEM U267 / AHT2)</name>
    <dbReference type="NCBI Taxonomy" id="589865"/>
    <lineage>
        <taxon>Bacteria</taxon>
        <taxon>Pseudomonadati</taxon>
        <taxon>Thermodesulfobacteriota</taxon>
        <taxon>Desulfobulbia</taxon>
        <taxon>Desulfobulbales</taxon>
        <taxon>Desulfobulbaceae</taxon>
        <taxon>Desulfurivibrio</taxon>
    </lineage>
</organism>
<dbReference type="KEGG" id="dak:DaAHT2_0095"/>
<feature type="coiled-coil region" evidence="4">
    <location>
        <begin position="135"/>
        <end position="162"/>
    </location>
</feature>
<dbReference type="NCBIfam" id="TIGR00254">
    <property type="entry name" value="GGDEF"/>
    <property type="match status" value="1"/>
</dbReference>
<evidence type="ECO:0000259" key="6">
    <source>
        <dbReference type="PROSITE" id="PS50887"/>
    </source>
</evidence>
<dbReference type="STRING" id="589865.DaAHT2_0095"/>
<dbReference type="GO" id="GO:0043709">
    <property type="term" value="P:cell adhesion involved in single-species biofilm formation"/>
    <property type="evidence" value="ECO:0007669"/>
    <property type="project" value="TreeGrafter"/>
</dbReference>
<feature type="modified residue" description="4-aspartylphosphate" evidence="3">
    <location>
        <position position="66"/>
    </location>
</feature>
<dbReference type="Pfam" id="PF00990">
    <property type="entry name" value="GGDEF"/>
    <property type="match status" value="1"/>
</dbReference>
<reference evidence="8" key="1">
    <citation type="submission" date="2010-02" db="EMBL/GenBank/DDBJ databases">
        <title>Complete sequence of Desulfurivibrio alkaliphilus AHT2.</title>
        <authorList>
            <consortium name="US DOE Joint Genome Institute"/>
            <person name="Pitluck S."/>
            <person name="Chertkov O."/>
            <person name="Detter J.C."/>
            <person name="Han C."/>
            <person name="Tapia R."/>
            <person name="Larimer F."/>
            <person name="Land M."/>
            <person name="Hauser L."/>
            <person name="Kyrpides N."/>
            <person name="Mikhailova N."/>
            <person name="Sorokin D.Y."/>
            <person name="Muyzer G."/>
            <person name="Woyke T."/>
        </authorList>
    </citation>
    <scope>NUCLEOTIDE SEQUENCE [LARGE SCALE GENOMIC DNA]</scope>
    <source>
        <strain evidence="8">DSM 19089 / UNIQEM U267 / AHT2</strain>
    </source>
</reference>
<evidence type="ECO:0000313" key="8">
    <source>
        <dbReference type="Proteomes" id="UP000001508"/>
    </source>
</evidence>
<dbReference type="InterPro" id="IPR000160">
    <property type="entry name" value="GGDEF_dom"/>
</dbReference>
<dbReference type="PROSITE" id="PS50887">
    <property type="entry name" value="GGDEF"/>
    <property type="match status" value="1"/>
</dbReference>
<keyword evidence="8" id="KW-1185">Reference proteome</keyword>
<proteinExistence type="predicted"/>
<dbReference type="FunFam" id="3.30.70.270:FF:000001">
    <property type="entry name" value="Diguanylate cyclase domain protein"/>
    <property type="match status" value="1"/>
</dbReference>
<dbReference type="EC" id="2.7.7.65" evidence="1"/>
<feature type="domain" description="GGDEF" evidence="6">
    <location>
        <begin position="190"/>
        <end position="327"/>
    </location>
</feature>
<dbReference type="PANTHER" id="PTHR45138">
    <property type="entry name" value="REGULATORY COMPONENTS OF SENSORY TRANSDUCTION SYSTEM"/>
    <property type="match status" value="1"/>
</dbReference>
<dbReference type="Pfam" id="PF00072">
    <property type="entry name" value="Response_reg"/>
    <property type="match status" value="1"/>
</dbReference>
<dbReference type="EMBL" id="CP001940">
    <property type="protein sequence ID" value="ADH84808.1"/>
    <property type="molecule type" value="Genomic_DNA"/>
</dbReference>
<dbReference type="GO" id="GO:0005886">
    <property type="term" value="C:plasma membrane"/>
    <property type="evidence" value="ECO:0007669"/>
    <property type="project" value="TreeGrafter"/>
</dbReference>
<feature type="domain" description="Response regulatory" evidence="5">
    <location>
        <begin position="5"/>
        <end position="133"/>
    </location>
</feature>
<evidence type="ECO:0000256" key="3">
    <source>
        <dbReference type="PROSITE-ProRule" id="PRU00169"/>
    </source>
</evidence>
<dbReference type="AlphaFoldDB" id="D6Z5S6"/>
<dbReference type="HOGENOM" id="CLU_000445_11_28_7"/>
<keyword evidence="4" id="KW-0175">Coiled coil</keyword>
<evidence type="ECO:0000256" key="1">
    <source>
        <dbReference type="ARBA" id="ARBA00012528"/>
    </source>
</evidence>
<dbReference type="PANTHER" id="PTHR45138:SF9">
    <property type="entry name" value="DIGUANYLATE CYCLASE DGCM-RELATED"/>
    <property type="match status" value="1"/>
</dbReference>
<evidence type="ECO:0000256" key="4">
    <source>
        <dbReference type="SAM" id="Coils"/>
    </source>
</evidence>
<dbReference type="SUPFAM" id="SSF55073">
    <property type="entry name" value="Nucleotide cyclase"/>
    <property type="match status" value="1"/>
</dbReference>
<dbReference type="RefSeq" id="WP_013162339.1">
    <property type="nucleotide sequence ID" value="NC_014216.1"/>
</dbReference>
<accession>D6Z5S6</accession>
<dbReference type="PROSITE" id="PS50110">
    <property type="entry name" value="RESPONSE_REGULATORY"/>
    <property type="match status" value="1"/>
</dbReference>
<dbReference type="GO" id="GO:0000160">
    <property type="term" value="P:phosphorelay signal transduction system"/>
    <property type="evidence" value="ECO:0007669"/>
    <property type="project" value="InterPro"/>
</dbReference>
<dbReference type="SUPFAM" id="SSF52172">
    <property type="entry name" value="CheY-like"/>
    <property type="match status" value="1"/>
</dbReference>
<dbReference type="OrthoDB" id="9778432at2"/>
<dbReference type="eggNOG" id="COG3706">
    <property type="taxonomic scope" value="Bacteria"/>
</dbReference>
<dbReference type="GO" id="GO:0052621">
    <property type="term" value="F:diguanylate cyclase activity"/>
    <property type="evidence" value="ECO:0007669"/>
    <property type="project" value="UniProtKB-EC"/>
</dbReference>
<name>D6Z5S6_DESAT</name>
<dbReference type="GO" id="GO:1902201">
    <property type="term" value="P:negative regulation of bacterial-type flagellum-dependent cell motility"/>
    <property type="evidence" value="ECO:0007669"/>
    <property type="project" value="TreeGrafter"/>
</dbReference>
<dbReference type="SMART" id="SM00448">
    <property type="entry name" value="REC"/>
    <property type="match status" value="1"/>
</dbReference>
<comment type="catalytic activity">
    <reaction evidence="2">
        <text>2 GTP = 3',3'-c-di-GMP + 2 diphosphate</text>
        <dbReference type="Rhea" id="RHEA:24898"/>
        <dbReference type="ChEBI" id="CHEBI:33019"/>
        <dbReference type="ChEBI" id="CHEBI:37565"/>
        <dbReference type="ChEBI" id="CHEBI:58805"/>
        <dbReference type="EC" id="2.7.7.65"/>
    </reaction>
</comment>
<dbReference type="SMART" id="SM00267">
    <property type="entry name" value="GGDEF"/>
    <property type="match status" value="1"/>
</dbReference>